<dbReference type="RefSeq" id="WP_238279951.1">
    <property type="nucleotide sequence ID" value="NZ_BPQL01000069.1"/>
</dbReference>
<accession>A0ABV2KYL5</accession>
<evidence type="ECO:0008006" key="3">
    <source>
        <dbReference type="Google" id="ProtNLM"/>
    </source>
</evidence>
<reference evidence="1 2" key="1">
    <citation type="submission" date="2024-06" db="EMBL/GenBank/DDBJ databases">
        <title>Genomic Encyclopedia of Type Strains, Phase IV (KMG-IV): sequencing the most valuable type-strain genomes for metagenomic binning, comparative biology and taxonomic classification.</title>
        <authorList>
            <person name="Goeker M."/>
        </authorList>
    </citation>
    <scope>NUCLEOTIDE SEQUENCE [LARGE SCALE GENOMIC DNA]</scope>
    <source>
        <strain evidence="1 2">DSM 21331</strain>
    </source>
</reference>
<dbReference type="Proteomes" id="UP001549145">
    <property type="component" value="Unassembled WGS sequence"/>
</dbReference>
<dbReference type="Pfam" id="PF12244">
    <property type="entry name" value="DUF3606"/>
    <property type="match status" value="1"/>
</dbReference>
<evidence type="ECO:0000313" key="1">
    <source>
        <dbReference type="EMBL" id="MET3690658.1"/>
    </source>
</evidence>
<sequence>MSSTTPDNDHEPATVNVSEPWTLAYWARRFEVPREEVEAAVAAVGHEPAKVAAKLGRPWPFEGSGIV</sequence>
<dbReference type="EMBL" id="JBEPMM010000001">
    <property type="protein sequence ID" value="MET3690658.1"/>
    <property type="molecule type" value="Genomic_DNA"/>
</dbReference>
<keyword evidence="2" id="KW-1185">Reference proteome</keyword>
<evidence type="ECO:0000313" key="2">
    <source>
        <dbReference type="Proteomes" id="UP001549145"/>
    </source>
</evidence>
<proteinExistence type="predicted"/>
<name>A0ABV2KYL5_9HYPH</name>
<comment type="caution">
    <text evidence="1">The sequence shown here is derived from an EMBL/GenBank/DDBJ whole genome shotgun (WGS) entry which is preliminary data.</text>
</comment>
<protein>
    <recommendedName>
        <fullName evidence="3">DUF3606 domain-containing protein</fullName>
    </recommendedName>
</protein>
<dbReference type="InterPro" id="IPR022037">
    <property type="entry name" value="DUF3606"/>
</dbReference>
<gene>
    <name evidence="1" type="ORF">ABID43_000177</name>
</gene>
<organism evidence="1 2">
    <name type="scientific">Methylobacterium goesingense</name>
    <dbReference type="NCBI Taxonomy" id="243690"/>
    <lineage>
        <taxon>Bacteria</taxon>
        <taxon>Pseudomonadati</taxon>
        <taxon>Pseudomonadota</taxon>
        <taxon>Alphaproteobacteria</taxon>
        <taxon>Hyphomicrobiales</taxon>
        <taxon>Methylobacteriaceae</taxon>
        <taxon>Methylobacterium</taxon>
    </lineage>
</organism>